<feature type="compositionally biased region" description="Low complexity" evidence="1">
    <location>
        <begin position="782"/>
        <end position="799"/>
    </location>
</feature>
<dbReference type="EMBL" id="SGPK01000038">
    <property type="protein sequence ID" value="THH10365.1"/>
    <property type="molecule type" value="Genomic_DNA"/>
</dbReference>
<feature type="compositionally biased region" description="Pro residues" evidence="1">
    <location>
        <begin position="517"/>
        <end position="529"/>
    </location>
</feature>
<dbReference type="Proteomes" id="UP000308199">
    <property type="component" value="Unassembled WGS sequence"/>
</dbReference>
<feature type="region of interest" description="Disordered" evidence="1">
    <location>
        <begin position="782"/>
        <end position="828"/>
    </location>
</feature>
<feature type="compositionally biased region" description="Polar residues" evidence="1">
    <location>
        <begin position="49"/>
        <end position="68"/>
    </location>
</feature>
<feature type="compositionally biased region" description="Polar residues" evidence="1">
    <location>
        <begin position="106"/>
        <end position="116"/>
    </location>
</feature>
<feature type="region of interest" description="Disordered" evidence="1">
    <location>
        <begin position="297"/>
        <end position="326"/>
    </location>
</feature>
<feature type="compositionally biased region" description="Low complexity" evidence="1">
    <location>
        <begin position="361"/>
        <end position="378"/>
    </location>
</feature>
<feature type="compositionally biased region" description="Low complexity" evidence="1">
    <location>
        <begin position="609"/>
        <end position="626"/>
    </location>
</feature>
<feature type="compositionally biased region" description="Polar residues" evidence="1">
    <location>
        <begin position="379"/>
        <end position="389"/>
    </location>
</feature>
<feature type="compositionally biased region" description="Polar residues" evidence="1">
    <location>
        <begin position="648"/>
        <end position="671"/>
    </location>
</feature>
<feature type="compositionally biased region" description="Low complexity" evidence="1">
    <location>
        <begin position="405"/>
        <end position="441"/>
    </location>
</feature>
<evidence type="ECO:0000313" key="3">
    <source>
        <dbReference type="Proteomes" id="UP000308199"/>
    </source>
</evidence>
<keyword evidence="3" id="KW-1185">Reference proteome</keyword>
<feature type="region of interest" description="Disordered" evidence="1">
    <location>
        <begin position="583"/>
        <end position="698"/>
    </location>
</feature>
<accession>A0A4S4LFD8</accession>
<organism evidence="2 3">
    <name type="scientific">Phellinidium pouzarii</name>
    <dbReference type="NCBI Taxonomy" id="167371"/>
    <lineage>
        <taxon>Eukaryota</taxon>
        <taxon>Fungi</taxon>
        <taxon>Dikarya</taxon>
        <taxon>Basidiomycota</taxon>
        <taxon>Agaricomycotina</taxon>
        <taxon>Agaricomycetes</taxon>
        <taxon>Hymenochaetales</taxon>
        <taxon>Hymenochaetaceae</taxon>
        <taxon>Phellinidium</taxon>
    </lineage>
</organism>
<sequence>MMDDVWGNAWSLPEEDVAHSKPEVGDVAAWSSLASASSKHEETEVGLPSWSTGEPNWSEPTGQTSLWSNAAAGADDLAAETKGWTASSSYELDSSSAIYEDEESETVSTPISSSNDGNDDVPTLEEGHCRSLTPRSIETVISPAVNVDETGSFGTNGKRTLLFTGSSPPQSPDPFGSFETGIASLPTASSFTDGEDVWTSPVPAFEAADADSNAWGSAWRSSAQAEEAEDEWTIAREEKLRRDHSVFTGTHTAKAMNQSVKLSKNLLIVRNSPMSHLFTTKSLTAWELSVKSRIDTPKDDVPAGWRTTEPEPKDDTKTTQTEKRSGGLLSFWNKRVSVSSLSAVSKEADSKRWSLSREQPTSSISAKASGKSSARTSADVQSLSDGIQHSSSMSSISTDPPPAPSIQSSSSMSVLPTPTSPSATAHAAKSQAIPTVPVTSSTPSVVSRFFNRFSRTKSDIRPTSLSPRSSIALSTDDLEFLSDIVPSQSDEIGDGDQLDAFSALISSPAVPAKLTPPLAPPPLVPPPRPASLNRSQPPQPQPSQPLEVTVPIANRFENLFADFEELVPDPAASKVHSQGLLSGNASAHSLPPPLRPPLSTASVSPPPRLLTSSPLSGRAPSGASGTSPPPRAWSPVGAASTPPKVLSSAIQTSAEPSITSSVMTTPPSGTRQAFKESPYSQDHLSPVSSIPPSPIEKSPDRIFVQSSSGIFGEDEFSDFQSHSVLSMTQPLVRPRQEQTVLMSFDTSFDVPSDQSILSHHDVSQDSFGDLGDFNFTDIAPAHASSPSSACPSSPSSVVTPPSPPPQRHVPPQIKTGHIRKPSAANHKATADLVERAAAHQGRWPTPLTPLPSPLLPPPARRWSSAYDDTNAYYFFEADRADHRFCEVTHSQSASILTVWIDCH</sequence>
<gene>
    <name evidence="2" type="ORF">EW145_g1395</name>
</gene>
<evidence type="ECO:0000256" key="1">
    <source>
        <dbReference type="SAM" id="MobiDB-lite"/>
    </source>
</evidence>
<proteinExistence type="predicted"/>
<protein>
    <submittedName>
        <fullName evidence="2">Uncharacterized protein</fullName>
    </submittedName>
</protein>
<feature type="region of interest" description="Disordered" evidence="1">
    <location>
        <begin position="34"/>
        <end position="73"/>
    </location>
</feature>
<comment type="caution">
    <text evidence="2">The sequence shown here is derived from an EMBL/GenBank/DDBJ whole genome shotgun (WGS) entry which is preliminary data.</text>
</comment>
<feature type="region of interest" description="Disordered" evidence="1">
    <location>
        <begin position="95"/>
        <end position="131"/>
    </location>
</feature>
<feature type="region of interest" description="Disordered" evidence="1">
    <location>
        <begin position="347"/>
        <end position="441"/>
    </location>
</feature>
<evidence type="ECO:0000313" key="2">
    <source>
        <dbReference type="EMBL" id="THH10365.1"/>
    </source>
</evidence>
<feature type="compositionally biased region" description="Basic and acidic residues" evidence="1">
    <location>
        <begin position="308"/>
        <end position="325"/>
    </location>
</feature>
<feature type="region of interest" description="Disordered" evidence="1">
    <location>
        <begin position="512"/>
        <end position="546"/>
    </location>
</feature>
<reference evidence="2 3" key="1">
    <citation type="submission" date="2019-02" db="EMBL/GenBank/DDBJ databases">
        <title>Genome sequencing of the rare red list fungi Phellinidium pouzarii.</title>
        <authorList>
            <person name="Buettner E."/>
            <person name="Kellner H."/>
        </authorList>
    </citation>
    <scope>NUCLEOTIDE SEQUENCE [LARGE SCALE GENOMIC DNA]</scope>
    <source>
        <strain evidence="2 3">DSM 108285</strain>
    </source>
</reference>
<name>A0A4S4LFD8_9AGAM</name>
<dbReference type="OrthoDB" id="3262497at2759"/>
<dbReference type="AlphaFoldDB" id="A0A4S4LFD8"/>